<reference evidence="2" key="1">
    <citation type="submission" date="2020-10" db="EMBL/GenBank/DDBJ databases">
        <authorList>
            <person name="Han B."/>
            <person name="Lu T."/>
            <person name="Zhao Q."/>
            <person name="Huang X."/>
            <person name="Zhao Y."/>
        </authorList>
    </citation>
    <scope>NUCLEOTIDE SEQUENCE</scope>
</reference>
<protein>
    <submittedName>
        <fullName evidence="2">Uncharacterized protein</fullName>
    </submittedName>
</protein>
<evidence type="ECO:0000256" key="1">
    <source>
        <dbReference type="SAM" id="Coils"/>
    </source>
</evidence>
<comment type="caution">
    <text evidence="2">The sequence shown here is derived from an EMBL/GenBank/DDBJ whole genome shotgun (WGS) entry which is preliminary data.</text>
</comment>
<keyword evidence="1" id="KW-0175">Coiled coil</keyword>
<name>A0A811NS63_9POAL</name>
<evidence type="ECO:0000313" key="3">
    <source>
        <dbReference type="Proteomes" id="UP000604825"/>
    </source>
</evidence>
<dbReference type="AlphaFoldDB" id="A0A811NS63"/>
<dbReference type="EMBL" id="CAJGYO010000004">
    <property type="protein sequence ID" value="CAD6226660.1"/>
    <property type="molecule type" value="Genomic_DNA"/>
</dbReference>
<gene>
    <name evidence="2" type="ORF">NCGR_LOCUS18423</name>
</gene>
<keyword evidence="3" id="KW-1185">Reference proteome</keyword>
<dbReference type="Proteomes" id="UP000604825">
    <property type="component" value="Unassembled WGS sequence"/>
</dbReference>
<accession>A0A811NS63</accession>
<sequence>MATKPVTVGDLIHRVASSCLSNRLPCNYTLRDSVDNDLDDDDDPFADAVSSSEKCRRSLSAAEAEEIKEEEEEEKLKICEEGEQEKERLAAMAKGAEHACDANALMAEVFDVSLGAPFLRRALGRACP</sequence>
<proteinExistence type="predicted"/>
<feature type="coiled-coil region" evidence="1">
    <location>
        <begin position="61"/>
        <end position="99"/>
    </location>
</feature>
<evidence type="ECO:0000313" key="2">
    <source>
        <dbReference type="EMBL" id="CAD6226660.1"/>
    </source>
</evidence>
<organism evidence="2 3">
    <name type="scientific">Miscanthus lutarioriparius</name>
    <dbReference type="NCBI Taxonomy" id="422564"/>
    <lineage>
        <taxon>Eukaryota</taxon>
        <taxon>Viridiplantae</taxon>
        <taxon>Streptophyta</taxon>
        <taxon>Embryophyta</taxon>
        <taxon>Tracheophyta</taxon>
        <taxon>Spermatophyta</taxon>
        <taxon>Magnoliopsida</taxon>
        <taxon>Liliopsida</taxon>
        <taxon>Poales</taxon>
        <taxon>Poaceae</taxon>
        <taxon>PACMAD clade</taxon>
        <taxon>Panicoideae</taxon>
        <taxon>Andropogonodae</taxon>
        <taxon>Andropogoneae</taxon>
        <taxon>Saccharinae</taxon>
        <taxon>Miscanthus</taxon>
    </lineage>
</organism>